<evidence type="ECO:0000256" key="4">
    <source>
        <dbReference type="ARBA" id="ARBA00022840"/>
    </source>
</evidence>
<keyword evidence="3 5" id="KW-0347">Helicase</keyword>
<evidence type="ECO:0000256" key="3">
    <source>
        <dbReference type="ARBA" id="ARBA00022806"/>
    </source>
</evidence>
<dbReference type="PANTHER" id="PTHR21529">
    <property type="entry name" value="MAMMARY TURMOR VIRUS RECEPTOR HOMOLOG 1, 2 MTVR1, 2"/>
    <property type="match status" value="1"/>
</dbReference>
<dbReference type="InterPro" id="IPR039904">
    <property type="entry name" value="TRANK1"/>
</dbReference>
<evidence type="ECO:0000313" key="9">
    <source>
        <dbReference type="Proteomes" id="UP001190926"/>
    </source>
</evidence>
<protein>
    <recommendedName>
        <fullName evidence="7">UvrD-like helicase ATP-binding domain-containing protein</fullName>
    </recommendedName>
</protein>
<dbReference type="CDD" id="cd18808">
    <property type="entry name" value="SF1_C_Upf1"/>
    <property type="match status" value="1"/>
</dbReference>
<dbReference type="InterPro" id="IPR041679">
    <property type="entry name" value="DNA2/NAM7-like_C"/>
</dbReference>
<reference evidence="8 9" key="1">
    <citation type="journal article" date="2021" name="Nat. Commun.">
        <title>Incipient diploidization of the medicinal plant Perilla within 10,000 years.</title>
        <authorList>
            <person name="Zhang Y."/>
            <person name="Shen Q."/>
            <person name="Leng L."/>
            <person name="Zhang D."/>
            <person name="Chen S."/>
            <person name="Shi Y."/>
            <person name="Ning Z."/>
            <person name="Chen S."/>
        </authorList>
    </citation>
    <scope>NUCLEOTIDE SEQUENCE [LARGE SCALE GENOMIC DNA]</scope>
    <source>
        <strain evidence="9">cv. PC099</strain>
    </source>
</reference>
<sequence>MEEKCSGTSKTSWRKDNFTDLLFSWTIRDIFDEDLYKNQVEKIPDSFDSVGQYLSSYIFPLLEETRAALASSLETVYKAPFAEVTSLIEMKPESLLYKVNVGSWRNKISDRGKEPYRTLPGDLVLLSDSKPESVSDLQRIGWMHIFASVIQISDDENGDNCTPSGFKLRTSCDIEVGEQQSKSLYVVYLTNITTHKRIWNSLRMHQNLNIIEKVLVKNDLGDQHCESCPQNFYGEVEEKFQSTLLSKLNESQRGAVLASVRKFGCSHQSSVKLIWGPPGTGKTSTLSNLLYILLGMKVRTLVCAPTNTAITELASRVTALVRNSVRTESGKSFLTCPLGGMLIFGNNDRLKVGSDIQEIFLDYRVDRLTEVLVPLTGWRHCVSSMLDFLEDCVSQHQIFVENELRKSDEHFDGETAKSGSKSFLHFARDRFTNVASPLRNCMRTAVTHLPRSFIEEGNYQNIVQLFSLLDSLEFFLFEDSSMVSKDFEAIFLQQIRISSESFIDTASLQYIRSQCVFILRSLKASLSKLGFPVVTGKTSTTEFCFQKASLIFCTMSSSYKLHSIDTEPFQLLVIDEAAQVKECETTIAFQIKDVRHAILVGDECQLPATVSSKLSEEAGFGRSLFERLSSKGHPKHLLNVQYRMHPSISRFPNSNFYQNQILDGPNVQSKSYERSYLQGKMFGPYSFINVRGGREELDDVGVSRRNMVEVAVVVKLVHKLFKAWNGSKEKLSIGLISPYAAQVGAIQDKLQSRYDNLNRFTVKVKSVDGFQGGEEDITIISTVRSHKGGSIGFLSSPQRTNVALTRARHCLWILGNERTLSKSDSVWEAIVSDAKRRQCFFNADEDCDIGKAIIDVKKELNQLDDLLSGESTLFTNSRWQVLFSDNFRRSFQKLRFSGTKKLVINLLLKLAQGWRPRKVIVDWKCENSLYIVKQFKVDIYYVVCSIDIMRDSIYKQVLKVWDILPMTDTTKLLKRLDSIFSLHTDDFINNCNDKLFDRNLEVPKSWPLSSDILRFKSPSDTKLIAGASASSVECRTYVENSKVSESLLLMKFYPLSSGTVNHLLSDVEGKEVDLPFEVTDEEREIIDFPRSSFILGRSGTGKTTILTMKLYQKLQQYCIASQDSLAADNNERITNGVYVEGCSSESKDPVLHQLFVTVSPKLCHAVKKNVAQMISIATENFSGHNNFTSMDDVDEVSEFKDIPDTFVGIQQEKYPLIITFHKFLMMLDGTLGQSYFQRFPYVRDSTHHEGRRSVALQTFLRKNEVTYDRFSSLYWPHFNAKLTKSLDASRVFTEIMSHIKGGPLEGEACDYKRCRQDYISLSESRISTLCEEQRDAIYDIFEDYEKRKLERCEFDLADFVIDIHLRLNKEDLPGDKMDFVYIDEVQDLTMRQISLFRYICKNVDEGYIFCGDTAQTIARGIDFRFEDIRSLFYNEFLMRSRNCVISEKKEKGLITDMFKLSHNFRSHTGVLRLAQSVVDLICYYFPHSIDALAPETSRIYGESPLVLEPGSDENLIMSIFGHSGKSDEKWVGFGADQVILVRDDSTRKEISSYIGHQALILTIVECKGLEFQDVLLYNFFGSSPLSNQWRVVYEFLKEKDLLDGDSSKSFPSFSQSRHNILCSELKRLYVAITRTRQRLWICENNVDVSKPMLDYWRRLSLVQVRKIDDSLAEAMQRASTPEEWKLQGMKLFWEKNYEMATMCFEKAGNEMWEKVAKASGLRAAADSLRGSNSEEATILLKEAAEIFDSIDRAESAAECFYDLGDYERSGRIYRDKCGKSELGKAGDCFSLAGKHELAAEVYASGNFFRECLSACTKGNRLDLGLQYIENWKQQALSNSVIMDRFKEIDRIVQEYLENCARQCHEAKDNASLMKFVRAFCSTESKRNFLKSLDCLEELLDLEGELGNFNEASEIARSLGDTLLEIDMLEKAGQFANACLLIHSYVTANALWGSGNQGWPLKSFPQKVELLNRAMSVALKVSESFHESICAEAQFLLYEQNSLSELMKFFRASKQYKTPIVEILIVRKLLDAHFEVNANKYEWDADLHLDPKSFDQRIARNQVSVGALAFLWKLWEVHSSQILKCLDILERTDSIKLEGVVGFCFNYFGLRLLDNSRVTFHLLNRDAAWVKNVEGFIRQNRNVATLETRHFASAARKFWLQELVCVGLRVLDALQQLYKSSVTKYNQSQCLLHIFDITKSFLDLKSVNIKFTDNRKLQDCMQLCTKYFDFVFPLDPRDSFSENMISLRETEISGHLLEESVFRNIVRRRELSSGQIGQAVMTMLGTGKLKHSFYDKVSERLSNDSPWKPFIKNLKGIMESDSTKESKSCESNGDGDGISHSQRVQESPLRCSTEALSQAFCRALEETYNIHWRVRDYISPHCFLYLVERLMILAPHPRGVFYTTKSSFLEYLICLPSDANPRTSLVTDNRSDPGRVVGFVLQVVDQCLYERIEAGEWIKKSGLNYNLYFPLFVLRLVMILCVLSINWDLSFDMLNRKMARGDIKSQLPNVFNEALRPRRRGYIQFVSAVATAFKLIDDPLVIVVSGGNNHKFPYPDALLLDMRSFSCKIDIMDTLFPQSTKASSHDQPTTVVRSVTEPSSIIMPPVVSNEGENTILQSSEMATKTALNSSSEIGNGNLQINWALIKEISDAFRSFRNMNDENLKSLLLRKKVEVEEHINSITSDMAWLTVQRSLSGEDKDSPSDASRLIEDLNKLLSLFRTSEYDSKTMTEIGKLLKSFEARRPQLDATLLSPLVGQNDPDAVIVSEENDDEKKTDSIVGDEDGQIEDCSLVDGERETEDLAAAASNPSNKGVACSQGKGKNKKKNKQKKGKGGKKK</sequence>
<dbReference type="GO" id="GO:0016787">
    <property type="term" value="F:hydrolase activity"/>
    <property type="evidence" value="ECO:0007669"/>
    <property type="project" value="UniProtKB-UniRule"/>
</dbReference>
<comment type="caution">
    <text evidence="8">The sequence shown here is derived from an EMBL/GenBank/DDBJ whole genome shotgun (WGS) entry which is preliminary data.</text>
</comment>
<evidence type="ECO:0000256" key="1">
    <source>
        <dbReference type="ARBA" id="ARBA00022741"/>
    </source>
</evidence>
<dbReference type="SUPFAM" id="SSF52540">
    <property type="entry name" value="P-loop containing nucleoside triphosphate hydrolases"/>
    <property type="match status" value="2"/>
</dbReference>
<feature type="binding site" evidence="5">
    <location>
        <begin position="1096"/>
        <end position="1103"/>
    </location>
    <ligand>
        <name>ATP</name>
        <dbReference type="ChEBI" id="CHEBI:30616"/>
    </ligand>
</feature>
<feature type="region of interest" description="Disordered" evidence="6">
    <location>
        <begin position="2762"/>
        <end position="2836"/>
    </location>
</feature>
<dbReference type="FunFam" id="3.40.50.300:FF:000326">
    <property type="entry name" value="P-loop containing nucleoside triphosphate hydrolase"/>
    <property type="match status" value="1"/>
</dbReference>
<dbReference type="Proteomes" id="UP001190926">
    <property type="component" value="Unassembled WGS sequence"/>
</dbReference>
<evidence type="ECO:0000256" key="2">
    <source>
        <dbReference type="ARBA" id="ARBA00022801"/>
    </source>
</evidence>
<dbReference type="Pfam" id="PF20073">
    <property type="entry name" value="DUF6469"/>
    <property type="match status" value="1"/>
</dbReference>
<dbReference type="Pfam" id="PF13086">
    <property type="entry name" value="AAA_11"/>
    <property type="match status" value="1"/>
</dbReference>
<evidence type="ECO:0000313" key="8">
    <source>
        <dbReference type="EMBL" id="KAH6833401.1"/>
    </source>
</evidence>
<dbReference type="PROSITE" id="PS51198">
    <property type="entry name" value="UVRD_HELICASE_ATP_BIND"/>
    <property type="match status" value="1"/>
</dbReference>
<dbReference type="InterPro" id="IPR027417">
    <property type="entry name" value="P-loop_NTPase"/>
</dbReference>
<proteinExistence type="predicted"/>
<keyword evidence="4 5" id="KW-0067">ATP-binding</keyword>
<accession>A0AAD4JGK6</accession>
<keyword evidence="1 5" id="KW-0547">Nucleotide-binding</keyword>
<dbReference type="Pfam" id="PF13361">
    <property type="entry name" value="UvrD_C"/>
    <property type="match status" value="1"/>
</dbReference>
<feature type="domain" description="UvrD-like helicase ATP-binding" evidence="7">
    <location>
        <begin position="1075"/>
        <end position="1467"/>
    </location>
</feature>
<feature type="region of interest" description="Disordered" evidence="6">
    <location>
        <begin position="2321"/>
        <end position="2344"/>
    </location>
</feature>
<keyword evidence="2 5" id="KW-0378">Hydrolase</keyword>
<dbReference type="GO" id="GO:0004386">
    <property type="term" value="F:helicase activity"/>
    <property type="evidence" value="ECO:0007669"/>
    <property type="project" value="UniProtKB-UniRule"/>
</dbReference>
<dbReference type="InterPro" id="IPR047187">
    <property type="entry name" value="SF1_C_Upf1"/>
</dbReference>
<organism evidence="8 9">
    <name type="scientific">Perilla frutescens var. hirtella</name>
    <name type="common">Perilla citriodora</name>
    <name type="synonym">Perilla setoyensis</name>
    <dbReference type="NCBI Taxonomy" id="608512"/>
    <lineage>
        <taxon>Eukaryota</taxon>
        <taxon>Viridiplantae</taxon>
        <taxon>Streptophyta</taxon>
        <taxon>Embryophyta</taxon>
        <taxon>Tracheophyta</taxon>
        <taxon>Spermatophyta</taxon>
        <taxon>Magnoliopsida</taxon>
        <taxon>eudicotyledons</taxon>
        <taxon>Gunneridae</taxon>
        <taxon>Pentapetalae</taxon>
        <taxon>asterids</taxon>
        <taxon>lamiids</taxon>
        <taxon>Lamiales</taxon>
        <taxon>Lamiaceae</taxon>
        <taxon>Nepetoideae</taxon>
        <taxon>Elsholtzieae</taxon>
        <taxon>Perilla</taxon>
    </lineage>
</organism>
<feature type="compositionally biased region" description="Basic residues" evidence="6">
    <location>
        <begin position="2819"/>
        <end position="2836"/>
    </location>
</feature>
<dbReference type="InterPro" id="IPR014017">
    <property type="entry name" value="DNA_helicase_UvrD-like_C"/>
</dbReference>
<name>A0AAD4JGK6_PERFH</name>
<dbReference type="InterPro" id="IPR045529">
    <property type="entry name" value="DUF6469"/>
</dbReference>
<dbReference type="EMBL" id="SDAM02000058">
    <property type="protein sequence ID" value="KAH6833401.1"/>
    <property type="molecule type" value="Genomic_DNA"/>
</dbReference>
<dbReference type="InterPro" id="IPR041677">
    <property type="entry name" value="DNA2/NAM7_AAA_11"/>
</dbReference>
<dbReference type="InterPro" id="IPR014016">
    <property type="entry name" value="UvrD-like_ATP-bd"/>
</dbReference>
<dbReference type="Pfam" id="PF00580">
    <property type="entry name" value="UvrD-helicase"/>
    <property type="match status" value="1"/>
</dbReference>
<evidence type="ECO:0000259" key="7">
    <source>
        <dbReference type="PROSITE" id="PS51198"/>
    </source>
</evidence>
<dbReference type="PANTHER" id="PTHR21529:SF4">
    <property type="entry name" value="TPR AND ANKYRIN REPEAT-CONTAINING PROTEIN 1"/>
    <property type="match status" value="1"/>
</dbReference>
<gene>
    <name evidence="8" type="ORF">C2S53_011803</name>
</gene>
<evidence type="ECO:0000256" key="6">
    <source>
        <dbReference type="SAM" id="MobiDB-lite"/>
    </source>
</evidence>
<evidence type="ECO:0000256" key="5">
    <source>
        <dbReference type="PROSITE-ProRule" id="PRU00560"/>
    </source>
</evidence>
<dbReference type="Gene3D" id="3.40.50.300">
    <property type="entry name" value="P-loop containing nucleotide triphosphate hydrolases"/>
    <property type="match status" value="4"/>
</dbReference>
<keyword evidence="9" id="KW-1185">Reference proteome</keyword>
<dbReference type="Pfam" id="PF13087">
    <property type="entry name" value="AAA_12"/>
    <property type="match status" value="1"/>
</dbReference>
<dbReference type="GO" id="GO:0005524">
    <property type="term" value="F:ATP binding"/>
    <property type="evidence" value="ECO:0007669"/>
    <property type="project" value="UniProtKB-UniRule"/>
</dbReference>
<dbReference type="GO" id="GO:0005694">
    <property type="term" value="C:chromosome"/>
    <property type="evidence" value="ECO:0007669"/>
    <property type="project" value="UniProtKB-ARBA"/>
</dbReference>